<dbReference type="GO" id="GO:0015171">
    <property type="term" value="F:amino acid transmembrane transporter activity"/>
    <property type="evidence" value="ECO:0007669"/>
    <property type="project" value="TreeGrafter"/>
</dbReference>
<evidence type="ECO:0000256" key="6">
    <source>
        <dbReference type="SAM" id="Phobius"/>
    </source>
</evidence>
<evidence type="ECO:0000256" key="1">
    <source>
        <dbReference type="ARBA" id="ARBA00004651"/>
    </source>
</evidence>
<comment type="caution">
    <text evidence="7">The sequence shown here is derived from an EMBL/GenBank/DDBJ whole genome shotgun (WGS) entry which is preliminary data.</text>
</comment>
<sequence length="194" mass="20178">MLAFILFAFVASVTPGPTNLIVLSTSARRGWRPCLPIILGAGAGAASLVWVAGAGAGASTLMLPGVRPVISALGMGWMLWLAWQIFSAPATAIDPAAGEEKPELGLVGAALLQWVNPKSWMMAIAVISVFTAQGQGLNALCLAFFLVSLPCLALWALLGRGAARWLSNPAQLQWLNRILAVLLVVSSAAALLHA</sequence>
<evidence type="ECO:0000256" key="5">
    <source>
        <dbReference type="ARBA" id="ARBA00023136"/>
    </source>
</evidence>
<keyword evidence="5 6" id="KW-0472">Membrane</keyword>
<feature type="transmembrane region" description="Helical" evidence="6">
    <location>
        <begin position="137"/>
        <end position="158"/>
    </location>
</feature>
<dbReference type="EMBL" id="NRST01000001">
    <property type="protein sequence ID" value="PAW54217.1"/>
    <property type="molecule type" value="Genomic_DNA"/>
</dbReference>
<keyword evidence="3 6" id="KW-0812">Transmembrane</keyword>
<name>A0A2A2PFJ2_9PSED</name>
<dbReference type="PANTHER" id="PTHR30086:SF20">
    <property type="entry name" value="ARGININE EXPORTER PROTEIN ARGO-RELATED"/>
    <property type="match status" value="1"/>
</dbReference>
<keyword evidence="2" id="KW-1003">Cell membrane</keyword>
<feature type="transmembrane region" description="Helical" evidence="6">
    <location>
        <begin position="174"/>
        <end position="192"/>
    </location>
</feature>
<dbReference type="GO" id="GO:0033228">
    <property type="term" value="P:cysteine export across plasma membrane"/>
    <property type="evidence" value="ECO:0007669"/>
    <property type="project" value="TreeGrafter"/>
</dbReference>
<keyword evidence="4 6" id="KW-1133">Transmembrane helix</keyword>
<dbReference type="AlphaFoldDB" id="A0A2A2PFJ2"/>
<dbReference type="GO" id="GO:0005886">
    <property type="term" value="C:plasma membrane"/>
    <property type="evidence" value="ECO:0007669"/>
    <property type="project" value="UniProtKB-SubCell"/>
</dbReference>
<protein>
    <submittedName>
        <fullName evidence="7">Lysine transporter LysE</fullName>
    </submittedName>
</protein>
<dbReference type="Proteomes" id="UP000217830">
    <property type="component" value="Unassembled WGS sequence"/>
</dbReference>
<organism evidence="7 8">
    <name type="scientific">Pseudomonas moraviensis</name>
    <dbReference type="NCBI Taxonomy" id="321662"/>
    <lineage>
        <taxon>Bacteria</taxon>
        <taxon>Pseudomonadati</taxon>
        <taxon>Pseudomonadota</taxon>
        <taxon>Gammaproteobacteria</taxon>
        <taxon>Pseudomonadales</taxon>
        <taxon>Pseudomonadaceae</taxon>
        <taxon>Pseudomonas</taxon>
    </lineage>
</organism>
<dbReference type="RefSeq" id="WP_095666903.1">
    <property type="nucleotide sequence ID" value="NZ_NRSS01000004.1"/>
</dbReference>
<dbReference type="PANTHER" id="PTHR30086">
    <property type="entry name" value="ARGININE EXPORTER PROTEIN ARGO"/>
    <property type="match status" value="1"/>
</dbReference>
<evidence type="ECO:0000313" key="7">
    <source>
        <dbReference type="EMBL" id="PAW54217.1"/>
    </source>
</evidence>
<reference evidence="7 8" key="1">
    <citation type="submission" date="2017-08" db="EMBL/GenBank/DDBJ databases">
        <title>Draft Genome Sequence of Pseudomonas moraviensis TYU6, isolated from Taxus cuspidata by using PacBio Single-Molecule Real-Time Technology.</title>
        <authorList>
            <person name="Baek K.-H."/>
            <person name="Mishra A.K."/>
        </authorList>
    </citation>
    <scope>NUCLEOTIDE SEQUENCE [LARGE SCALE GENOMIC DNA]</scope>
    <source>
        <strain evidence="7 8">TYU6</strain>
    </source>
</reference>
<dbReference type="Pfam" id="PF01810">
    <property type="entry name" value="LysE"/>
    <property type="match status" value="1"/>
</dbReference>
<evidence type="ECO:0000256" key="3">
    <source>
        <dbReference type="ARBA" id="ARBA00022692"/>
    </source>
</evidence>
<accession>A0A2A2PFJ2</accession>
<keyword evidence="8" id="KW-1185">Reference proteome</keyword>
<evidence type="ECO:0000256" key="2">
    <source>
        <dbReference type="ARBA" id="ARBA00022475"/>
    </source>
</evidence>
<comment type="subcellular location">
    <subcellularLocation>
        <location evidence="1">Cell membrane</location>
        <topology evidence="1">Multi-pass membrane protein</topology>
    </subcellularLocation>
</comment>
<gene>
    <name evidence="7" type="ORF">CKQ80_02605</name>
</gene>
<evidence type="ECO:0000256" key="4">
    <source>
        <dbReference type="ARBA" id="ARBA00022989"/>
    </source>
</evidence>
<proteinExistence type="predicted"/>
<feature type="transmembrane region" description="Helical" evidence="6">
    <location>
        <begin position="69"/>
        <end position="86"/>
    </location>
</feature>
<evidence type="ECO:0000313" key="8">
    <source>
        <dbReference type="Proteomes" id="UP000217830"/>
    </source>
</evidence>
<feature type="transmembrane region" description="Helical" evidence="6">
    <location>
        <begin position="36"/>
        <end position="57"/>
    </location>
</feature>
<dbReference type="InterPro" id="IPR001123">
    <property type="entry name" value="LeuE-type"/>
</dbReference>